<keyword evidence="1 2" id="KW-0175">Coiled coil</keyword>
<feature type="region of interest" description="Disordered" evidence="3">
    <location>
        <begin position="610"/>
        <end position="666"/>
    </location>
</feature>
<proteinExistence type="predicted"/>
<dbReference type="OrthoDB" id="8300214at2759"/>
<dbReference type="GO" id="GO:0047496">
    <property type="term" value="P:vesicle transport along microtubule"/>
    <property type="evidence" value="ECO:0007669"/>
    <property type="project" value="TreeGrafter"/>
</dbReference>
<reference evidence="5" key="1">
    <citation type="submission" date="2022-07" db="EMBL/GenBank/DDBJ databases">
        <title>Chromosome-level genome of Muraenolepis orangiensis.</title>
        <authorList>
            <person name="Kim J."/>
        </authorList>
    </citation>
    <scope>NUCLEOTIDE SEQUENCE</scope>
    <source>
        <strain evidence="5">KU_S4_2022</strain>
        <tissue evidence="5">Muscle</tissue>
    </source>
</reference>
<dbReference type="PANTHER" id="PTHR32123:SF10">
    <property type="entry name" value="BICD FAMILY-LIKE CARGO ADAPTER 1-RELATED"/>
    <property type="match status" value="1"/>
</dbReference>
<dbReference type="GO" id="GO:0055107">
    <property type="term" value="P:Golgi to secretory granule transport"/>
    <property type="evidence" value="ECO:0007669"/>
    <property type="project" value="TreeGrafter"/>
</dbReference>
<dbReference type="EMBL" id="JANIIK010000114">
    <property type="protein sequence ID" value="KAJ3590972.1"/>
    <property type="molecule type" value="Genomic_DNA"/>
</dbReference>
<sequence>MADTRRYYGCGLVVPECLESCRVLDLGSGSGRDCYMLSQLVGEKGQVTGIDMTESLLEVAKTYIDYHTKAYGYKTPNISFVHGYIEALTEAGMEDNSYDALISNGAVNLCPDKKKVLQEAYRVLKEGGECISGALWWEDLLRLAEEVGFSPPRLVTVTAITVYNQEMKDILGDFKFLSATYRLFKVPRGVSRPCQAVYNGGVTGMEDSFTFDSQYTFKVGEVVEVDGEVAGILTRSRFSDKFTMQPSGGSPGPCAVGLKNIELEADFFFDYGTEEITDDQDPGELLAALKQKEEEVILAAQLGNALLLENRQLKDRSETLQEQYADKFEVLEQDRHELRLKLTSCQSQWESQVSDLERDARELSAQAMEMERAMSSELQALKEQLNQAGSHSSNQDDELISAMREQVARLTQREQAIEERLAGVCQENTELRDSLASLHTQLAAQDQRNQQQSQQLSEAHREVEEVRSHSQQLQAQVEELQEEVSFQEARSHRDSSLLSELESSLGTAELGLGKEQNAELHRQNAELKRELEHRQEQTEVVQQAIKDRDEAIAKKNLMEVELVRSKNDMMSLNNQLLEAIQRKLALSQELEAWQDDIQIIINQQLKAQQQTEQLQRKPPHSNGMSFFKKPSTAPASSPWASQPVSPASWSSEAEQEKTQSPWKQWL</sequence>
<dbReference type="Proteomes" id="UP001148018">
    <property type="component" value="Unassembled WGS sequence"/>
</dbReference>
<protein>
    <recommendedName>
        <fullName evidence="4">Methyltransferase domain-containing protein</fullName>
    </recommendedName>
</protein>
<feature type="coiled-coil region" evidence="2">
    <location>
        <begin position="303"/>
        <end position="373"/>
    </location>
</feature>
<feature type="compositionally biased region" description="Low complexity" evidence="3">
    <location>
        <begin position="442"/>
        <end position="457"/>
    </location>
</feature>
<evidence type="ECO:0000256" key="1">
    <source>
        <dbReference type="ARBA" id="ARBA00023054"/>
    </source>
</evidence>
<keyword evidence="6" id="KW-1185">Reference proteome</keyword>
<evidence type="ECO:0000259" key="4">
    <source>
        <dbReference type="Pfam" id="PF13847"/>
    </source>
</evidence>
<dbReference type="SUPFAM" id="SSF53335">
    <property type="entry name" value="S-adenosyl-L-methionine-dependent methyltransferases"/>
    <property type="match status" value="1"/>
</dbReference>
<organism evidence="5 6">
    <name type="scientific">Muraenolepis orangiensis</name>
    <name type="common">Patagonian moray cod</name>
    <dbReference type="NCBI Taxonomy" id="630683"/>
    <lineage>
        <taxon>Eukaryota</taxon>
        <taxon>Metazoa</taxon>
        <taxon>Chordata</taxon>
        <taxon>Craniata</taxon>
        <taxon>Vertebrata</taxon>
        <taxon>Euteleostomi</taxon>
        <taxon>Actinopterygii</taxon>
        <taxon>Neopterygii</taxon>
        <taxon>Teleostei</taxon>
        <taxon>Neoteleostei</taxon>
        <taxon>Acanthomorphata</taxon>
        <taxon>Zeiogadaria</taxon>
        <taxon>Gadariae</taxon>
        <taxon>Gadiformes</taxon>
        <taxon>Muraenolepidoidei</taxon>
        <taxon>Muraenolepididae</taxon>
        <taxon>Muraenolepis</taxon>
    </lineage>
</organism>
<accession>A0A9Q0DQU3</accession>
<dbReference type="CDD" id="cd02440">
    <property type="entry name" value="AdoMet_MTases"/>
    <property type="match status" value="1"/>
</dbReference>
<comment type="caution">
    <text evidence="5">The sequence shown here is derived from an EMBL/GenBank/DDBJ whole genome shotgun (WGS) entry which is preliminary data.</text>
</comment>
<feature type="compositionally biased region" description="Basic and acidic residues" evidence="3">
    <location>
        <begin position="458"/>
        <end position="468"/>
    </location>
</feature>
<dbReference type="InterPro" id="IPR029063">
    <property type="entry name" value="SAM-dependent_MTases_sf"/>
</dbReference>
<dbReference type="InterPro" id="IPR025714">
    <property type="entry name" value="Methyltranfer_dom"/>
</dbReference>
<feature type="compositionally biased region" description="Low complexity" evidence="3">
    <location>
        <begin position="630"/>
        <end position="651"/>
    </location>
</feature>
<evidence type="ECO:0000256" key="2">
    <source>
        <dbReference type="SAM" id="Coils"/>
    </source>
</evidence>
<dbReference type="InterPro" id="IPR051149">
    <property type="entry name" value="Spindly/BICDR_Dynein_Adapter"/>
</dbReference>
<evidence type="ECO:0000313" key="5">
    <source>
        <dbReference type="EMBL" id="KAJ3590972.1"/>
    </source>
</evidence>
<dbReference type="AlphaFoldDB" id="A0A9Q0DQU3"/>
<feature type="domain" description="Methyltransferase" evidence="4">
    <location>
        <begin position="20"/>
        <end position="136"/>
    </location>
</feature>
<gene>
    <name evidence="5" type="ORF">NHX12_008920</name>
</gene>
<evidence type="ECO:0000256" key="3">
    <source>
        <dbReference type="SAM" id="MobiDB-lite"/>
    </source>
</evidence>
<dbReference type="Gene3D" id="3.40.5.100">
    <property type="match status" value="1"/>
</dbReference>
<dbReference type="PANTHER" id="PTHR32123">
    <property type="entry name" value="BICD FAMILY-LIKE CARGO ADAPTER"/>
    <property type="match status" value="1"/>
</dbReference>
<feature type="non-terminal residue" evidence="5">
    <location>
        <position position="666"/>
    </location>
</feature>
<evidence type="ECO:0000313" key="6">
    <source>
        <dbReference type="Proteomes" id="UP001148018"/>
    </source>
</evidence>
<name>A0A9Q0DQU3_9TELE</name>
<dbReference type="Pfam" id="PF13847">
    <property type="entry name" value="Methyltransf_31"/>
    <property type="match status" value="1"/>
</dbReference>
<dbReference type="Gene3D" id="3.40.50.150">
    <property type="entry name" value="Vaccinia Virus protein VP39"/>
    <property type="match status" value="1"/>
</dbReference>
<feature type="region of interest" description="Disordered" evidence="3">
    <location>
        <begin position="442"/>
        <end position="470"/>
    </location>
</feature>